<dbReference type="OrthoDB" id="10677991at2759"/>
<dbReference type="Proteomes" id="UP000835052">
    <property type="component" value="Unassembled WGS sequence"/>
</dbReference>
<feature type="compositionally biased region" description="Basic residues" evidence="1">
    <location>
        <begin position="159"/>
        <end position="170"/>
    </location>
</feature>
<comment type="caution">
    <text evidence="2">The sequence shown here is derived from an EMBL/GenBank/DDBJ whole genome shotgun (WGS) entry which is preliminary data.</text>
</comment>
<sequence>MVEKETMKSAPVQIGQQLDGSSVSGSPDASSQRGGARNSTGKRFVRRARRWAQLQQRRQFNRAFNEMYPDNNQQNQQQHWRYPEPPPYDYVEMASMGSAVWVVDEDQNCCLMPINPAEPMEKESLGPRRSYPCTVLHPRRQEPPPQFFDQPVYSSPSPKGKKPSKRNRQRLKTDMPVYCTQALNEYGHPTFISVYQTPPELTVYPMKNQPTSWPSMYSLQSSFEEKTSDTDKMLSLITADMSAASISSSADSSPSSSGQENDEFFVYPPKMFGRSPRISRPIYVPKETFG</sequence>
<organism evidence="2 3">
    <name type="scientific">Caenorhabditis auriculariae</name>
    <dbReference type="NCBI Taxonomy" id="2777116"/>
    <lineage>
        <taxon>Eukaryota</taxon>
        <taxon>Metazoa</taxon>
        <taxon>Ecdysozoa</taxon>
        <taxon>Nematoda</taxon>
        <taxon>Chromadorea</taxon>
        <taxon>Rhabditida</taxon>
        <taxon>Rhabditina</taxon>
        <taxon>Rhabditomorpha</taxon>
        <taxon>Rhabditoidea</taxon>
        <taxon>Rhabditidae</taxon>
        <taxon>Peloderinae</taxon>
        <taxon>Caenorhabditis</taxon>
    </lineage>
</organism>
<gene>
    <name evidence="2" type="ORF">CAUJ_LOCUS13833</name>
</gene>
<dbReference type="EMBL" id="CAJGYM010000109">
    <property type="protein sequence ID" value="CAD6197926.1"/>
    <property type="molecule type" value="Genomic_DNA"/>
</dbReference>
<evidence type="ECO:0000313" key="2">
    <source>
        <dbReference type="EMBL" id="CAD6197926.1"/>
    </source>
</evidence>
<evidence type="ECO:0000313" key="3">
    <source>
        <dbReference type="Proteomes" id="UP000835052"/>
    </source>
</evidence>
<name>A0A8S1HPI2_9PELO</name>
<feature type="region of interest" description="Disordered" evidence="1">
    <location>
        <begin position="246"/>
        <end position="277"/>
    </location>
</feature>
<keyword evidence="3" id="KW-1185">Reference proteome</keyword>
<proteinExistence type="predicted"/>
<feature type="compositionally biased region" description="Low complexity" evidence="1">
    <location>
        <begin position="19"/>
        <end position="31"/>
    </location>
</feature>
<reference evidence="2" key="1">
    <citation type="submission" date="2020-10" db="EMBL/GenBank/DDBJ databases">
        <authorList>
            <person name="Kikuchi T."/>
        </authorList>
    </citation>
    <scope>NUCLEOTIDE SEQUENCE</scope>
    <source>
        <strain evidence="2">NKZ352</strain>
    </source>
</reference>
<feature type="region of interest" description="Disordered" evidence="1">
    <location>
        <begin position="1"/>
        <end position="45"/>
    </location>
</feature>
<feature type="compositionally biased region" description="Low complexity" evidence="1">
    <location>
        <begin position="246"/>
        <end position="257"/>
    </location>
</feature>
<accession>A0A8S1HPI2</accession>
<dbReference type="AlphaFoldDB" id="A0A8S1HPI2"/>
<feature type="region of interest" description="Disordered" evidence="1">
    <location>
        <begin position="119"/>
        <end position="172"/>
    </location>
</feature>
<evidence type="ECO:0000256" key="1">
    <source>
        <dbReference type="SAM" id="MobiDB-lite"/>
    </source>
</evidence>
<protein>
    <submittedName>
        <fullName evidence="2">Uncharacterized protein</fullName>
    </submittedName>
</protein>